<sequence>MMLIGRRLKDNRFRNDPALSSVISAQPPGSSRFCNNPTFVFYAFLIGSRSVTPQAQMPRRPCRRLPPAQRSPAWWLGEMRKGISGTRRPVHLSGELPGDGGMRKRISGTQRPVHVCGELPGMGGCERASQVHRGLSTYTESCQGWRDAKAHLRYTEACPRIRRAARGCKGRTVGTAARGDAMPRATDWHKEIRRQTQREW</sequence>
<gene>
    <name evidence="2" type="ORF">NDU88_006082</name>
</gene>
<accession>A0AAV7L4C6</accession>
<evidence type="ECO:0000313" key="3">
    <source>
        <dbReference type="Proteomes" id="UP001066276"/>
    </source>
</evidence>
<comment type="caution">
    <text evidence="2">The sequence shown here is derived from an EMBL/GenBank/DDBJ whole genome shotgun (WGS) entry which is preliminary data.</text>
</comment>
<proteinExistence type="predicted"/>
<organism evidence="2 3">
    <name type="scientific">Pleurodeles waltl</name>
    <name type="common">Iberian ribbed newt</name>
    <dbReference type="NCBI Taxonomy" id="8319"/>
    <lineage>
        <taxon>Eukaryota</taxon>
        <taxon>Metazoa</taxon>
        <taxon>Chordata</taxon>
        <taxon>Craniata</taxon>
        <taxon>Vertebrata</taxon>
        <taxon>Euteleostomi</taxon>
        <taxon>Amphibia</taxon>
        <taxon>Batrachia</taxon>
        <taxon>Caudata</taxon>
        <taxon>Salamandroidea</taxon>
        <taxon>Salamandridae</taxon>
        <taxon>Pleurodelinae</taxon>
        <taxon>Pleurodeles</taxon>
    </lineage>
</organism>
<dbReference type="AlphaFoldDB" id="A0AAV7L4C6"/>
<reference evidence="2" key="1">
    <citation type="journal article" date="2022" name="bioRxiv">
        <title>Sequencing and chromosome-scale assembly of the giantPleurodeles waltlgenome.</title>
        <authorList>
            <person name="Brown T."/>
            <person name="Elewa A."/>
            <person name="Iarovenko S."/>
            <person name="Subramanian E."/>
            <person name="Araus A.J."/>
            <person name="Petzold A."/>
            <person name="Susuki M."/>
            <person name="Suzuki K.-i.T."/>
            <person name="Hayashi T."/>
            <person name="Toyoda A."/>
            <person name="Oliveira C."/>
            <person name="Osipova E."/>
            <person name="Leigh N.D."/>
            <person name="Simon A."/>
            <person name="Yun M.H."/>
        </authorList>
    </citation>
    <scope>NUCLEOTIDE SEQUENCE</scope>
    <source>
        <strain evidence="2">20211129_DDA</strain>
        <tissue evidence="2">Liver</tissue>
    </source>
</reference>
<feature type="region of interest" description="Disordered" evidence="1">
    <location>
        <begin position="86"/>
        <end position="105"/>
    </location>
</feature>
<evidence type="ECO:0000256" key="1">
    <source>
        <dbReference type="SAM" id="MobiDB-lite"/>
    </source>
</evidence>
<protein>
    <submittedName>
        <fullName evidence="2">Uncharacterized protein</fullName>
    </submittedName>
</protein>
<evidence type="ECO:0000313" key="2">
    <source>
        <dbReference type="EMBL" id="KAJ1085958.1"/>
    </source>
</evidence>
<name>A0AAV7L4C6_PLEWA</name>
<dbReference type="EMBL" id="JANPWB010000016">
    <property type="protein sequence ID" value="KAJ1085958.1"/>
    <property type="molecule type" value="Genomic_DNA"/>
</dbReference>
<dbReference type="Proteomes" id="UP001066276">
    <property type="component" value="Chromosome 12"/>
</dbReference>
<keyword evidence="3" id="KW-1185">Reference proteome</keyword>